<dbReference type="Proteomes" id="UP000469440">
    <property type="component" value="Unassembled WGS sequence"/>
</dbReference>
<dbReference type="Pfam" id="PF21694">
    <property type="entry name" value="DNA_pol3_delta_C"/>
    <property type="match status" value="1"/>
</dbReference>
<dbReference type="Pfam" id="PF06144">
    <property type="entry name" value="DNA_pol3_delta"/>
    <property type="match status" value="1"/>
</dbReference>
<comment type="similarity">
    <text evidence="7">Belongs to the DNA polymerase HolA subunit family.</text>
</comment>
<dbReference type="Gene3D" id="1.20.272.10">
    <property type="match status" value="1"/>
</dbReference>
<accession>A0A6N8I166</accession>
<comment type="catalytic activity">
    <reaction evidence="8">
        <text>DNA(n) + a 2'-deoxyribonucleoside 5'-triphosphate = DNA(n+1) + diphosphate</text>
        <dbReference type="Rhea" id="RHEA:22508"/>
        <dbReference type="Rhea" id="RHEA-COMP:17339"/>
        <dbReference type="Rhea" id="RHEA-COMP:17340"/>
        <dbReference type="ChEBI" id="CHEBI:33019"/>
        <dbReference type="ChEBI" id="CHEBI:61560"/>
        <dbReference type="ChEBI" id="CHEBI:173112"/>
        <dbReference type="EC" id="2.7.7.7"/>
    </reaction>
</comment>
<dbReference type="RefSeq" id="WP_066644725.1">
    <property type="nucleotide sequence ID" value="NZ_VWXL01000061.1"/>
</dbReference>
<dbReference type="InterPro" id="IPR048466">
    <property type="entry name" value="DNA_pol3_delta-like_C"/>
</dbReference>
<dbReference type="InterPro" id="IPR005790">
    <property type="entry name" value="DNA_polIII_delta"/>
</dbReference>
<evidence type="ECO:0000256" key="7">
    <source>
        <dbReference type="ARBA" id="ARBA00034754"/>
    </source>
</evidence>
<name>A0A6N8I166_9FIRM</name>
<keyword evidence="6" id="KW-0239">DNA-directed DNA polymerase</keyword>
<evidence type="ECO:0000313" key="12">
    <source>
        <dbReference type="Proteomes" id="UP000469440"/>
    </source>
</evidence>
<evidence type="ECO:0000256" key="3">
    <source>
        <dbReference type="ARBA" id="ARBA00022679"/>
    </source>
</evidence>
<organism evidence="11 12">
    <name type="scientific">Caproicibacter fermentans</name>
    <dbReference type="NCBI Taxonomy" id="2576756"/>
    <lineage>
        <taxon>Bacteria</taxon>
        <taxon>Bacillati</taxon>
        <taxon>Bacillota</taxon>
        <taxon>Clostridia</taxon>
        <taxon>Eubacteriales</taxon>
        <taxon>Acutalibacteraceae</taxon>
        <taxon>Caproicibacter</taxon>
    </lineage>
</organism>
<comment type="caution">
    <text evidence="11">The sequence shown here is derived from an EMBL/GenBank/DDBJ whole genome shotgun (WGS) entry which is preliminary data.</text>
</comment>
<dbReference type="PANTHER" id="PTHR34388">
    <property type="entry name" value="DNA POLYMERASE III SUBUNIT DELTA"/>
    <property type="match status" value="1"/>
</dbReference>
<evidence type="ECO:0000259" key="10">
    <source>
        <dbReference type="Pfam" id="PF21694"/>
    </source>
</evidence>
<dbReference type="EMBL" id="VWXL01000061">
    <property type="protein sequence ID" value="MVB11595.1"/>
    <property type="molecule type" value="Genomic_DNA"/>
</dbReference>
<dbReference type="Gene3D" id="1.10.8.60">
    <property type="match status" value="1"/>
</dbReference>
<dbReference type="PANTHER" id="PTHR34388:SF1">
    <property type="entry name" value="DNA POLYMERASE III SUBUNIT DELTA"/>
    <property type="match status" value="1"/>
</dbReference>
<evidence type="ECO:0000256" key="6">
    <source>
        <dbReference type="ARBA" id="ARBA00022932"/>
    </source>
</evidence>
<dbReference type="GO" id="GO:0009360">
    <property type="term" value="C:DNA polymerase III complex"/>
    <property type="evidence" value="ECO:0007669"/>
    <property type="project" value="InterPro"/>
</dbReference>
<keyword evidence="4" id="KW-0548">Nucleotidyltransferase</keyword>
<feature type="domain" description="DNA polymerase III delta N-terminal" evidence="9">
    <location>
        <begin position="22"/>
        <end position="134"/>
    </location>
</feature>
<dbReference type="OrthoDB" id="9775929at2"/>
<dbReference type="GO" id="GO:0003887">
    <property type="term" value="F:DNA-directed DNA polymerase activity"/>
    <property type="evidence" value="ECO:0007669"/>
    <property type="project" value="UniProtKB-KW"/>
</dbReference>
<reference evidence="11 12" key="1">
    <citation type="submission" date="2019-09" db="EMBL/GenBank/DDBJ databases">
        <title>Genome sequence of Clostridium sp. EA1.</title>
        <authorList>
            <person name="Poehlein A."/>
            <person name="Bengelsdorf F.R."/>
            <person name="Daniel R."/>
        </authorList>
    </citation>
    <scope>NUCLEOTIDE SEQUENCE [LARGE SCALE GENOMIC DNA]</scope>
    <source>
        <strain evidence="11 12">EA1</strain>
    </source>
</reference>
<feature type="domain" description="DNA polymerase III delta subunit-like C-terminal" evidence="10">
    <location>
        <begin position="218"/>
        <end position="339"/>
    </location>
</feature>
<dbReference type="SUPFAM" id="SSF52540">
    <property type="entry name" value="P-loop containing nucleoside triphosphate hydrolases"/>
    <property type="match status" value="1"/>
</dbReference>
<evidence type="ECO:0000256" key="2">
    <source>
        <dbReference type="ARBA" id="ARBA00017703"/>
    </source>
</evidence>
<dbReference type="GO" id="GO:0006261">
    <property type="term" value="P:DNA-templated DNA replication"/>
    <property type="evidence" value="ECO:0007669"/>
    <property type="project" value="TreeGrafter"/>
</dbReference>
<sequence>MPEITEAELKKQIDQSNFANLYFLYGEEKYLVSHYTERLAGKASGRQFTDFNFQKFEGDETGVDRIAEAVQALPFFAERKCVLVTDPDADAMKTAEMEKWKELVSSLPETTVLIVALINRDSDEKKGKNWKKFIDLMKKDGNAVRFGRRTGAQLQKLLCSGAQKRGCQLSSRNADRLVGFCGADLTTLLNELEKLCSYVKQGEITAQLIDRLAVKNLEARVFDLSKAVLSGSGDRAYSILDILLEQGEEPVAILAVLSSAYLDLYRVRAAIQSGLSATEPAKYFDYARKEFRLRNAEKDSARYPDGMYRESLKELLSADMDLKSSRGSRRTVLEKLIARLLILAERGNTA</sequence>
<dbReference type="EC" id="2.7.7.7" evidence="1"/>
<gene>
    <name evidence="11" type="primary">yqeN</name>
    <name evidence="11" type="ORF">CAFE_23150</name>
</gene>
<dbReference type="AlphaFoldDB" id="A0A6N8I166"/>
<keyword evidence="5" id="KW-0235">DNA replication</keyword>
<dbReference type="InterPro" id="IPR008921">
    <property type="entry name" value="DNA_pol3_clamp-load_cplx_C"/>
</dbReference>
<dbReference type="NCBIfam" id="TIGR01128">
    <property type="entry name" value="holA"/>
    <property type="match status" value="1"/>
</dbReference>
<keyword evidence="3" id="KW-0808">Transferase</keyword>
<dbReference type="SUPFAM" id="SSF48019">
    <property type="entry name" value="post-AAA+ oligomerization domain-like"/>
    <property type="match status" value="1"/>
</dbReference>
<evidence type="ECO:0000256" key="8">
    <source>
        <dbReference type="ARBA" id="ARBA00049244"/>
    </source>
</evidence>
<evidence type="ECO:0000256" key="4">
    <source>
        <dbReference type="ARBA" id="ARBA00022695"/>
    </source>
</evidence>
<dbReference type="InterPro" id="IPR010372">
    <property type="entry name" value="DNA_pol3_delta_N"/>
</dbReference>
<keyword evidence="12" id="KW-1185">Reference proteome</keyword>
<evidence type="ECO:0000256" key="5">
    <source>
        <dbReference type="ARBA" id="ARBA00022705"/>
    </source>
</evidence>
<protein>
    <recommendedName>
        <fullName evidence="2">DNA polymerase III subunit delta</fullName>
        <ecNumber evidence="1">2.7.7.7</ecNumber>
    </recommendedName>
</protein>
<dbReference type="GO" id="GO:0003677">
    <property type="term" value="F:DNA binding"/>
    <property type="evidence" value="ECO:0007669"/>
    <property type="project" value="InterPro"/>
</dbReference>
<proteinExistence type="inferred from homology"/>
<dbReference type="InterPro" id="IPR027417">
    <property type="entry name" value="P-loop_NTPase"/>
</dbReference>
<evidence type="ECO:0000313" key="11">
    <source>
        <dbReference type="EMBL" id="MVB11595.1"/>
    </source>
</evidence>
<evidence type="ECO:0000256" key="1">
    <source>
        <dbReference type="ARBA" id="ARBA00012417"/>
    </source>
</evidence>
<evidence type="ECO:0000259" key="9">
    <source>
        <dbReference type="Pfam" id="PF06144"/>
    </source>
</evidence>
<dbReference type="Gene3D" id="3.40.50.300">
    <property type="entry name" value="P-loop containing nucleotide triphosphate hydrolases"/>
    <property type="match status" value="1"/>
</dbReference>